<dbReference type="EMBL" id="CM039172">
    <property type="protein sequence ID" value="KAH9774757.1"/>
    <property type="molecule type" value="Genomic_DNA"/>
</dbReference>
<dbReference type="Proteomes" id="UP000829398">
    <property type="component" value="Chromosome 3"/>
</dbReference>
<evidence type="ECO:0000313" key="2">
    <source>
        <dbReference type="Proteomes" id="UP000829398"/>
    </source>
</evidence>
<evidence type="ECO:0000313" key="1">
    <source>
        <dbReference type="EMBL" id="KAH9774757.1"/>
    </source>
</evidence>
<reference evidence="2" key="1">
    <citation type="journal article" date="2023" name="Hortic. Res.">
        <title>A chromosome-level phased genome enabling allele-level studies in sweet orange: a case study on citrus Huanglongbing tolerance.</title>
        <authorList>
            <person name="Wu B."/>
            <person name="Yu Q."/>
            <person name="Deng Z."/>
            <person name="Duan Y."/>
            <person name="Luo F."/>
            <person name="Gmitter F. Jr."/>
        </authorList>
    </citation>
    <scope>NUCLEOTIDE SEQUENCE [LARGE SCALE GENOMIC DNA]</scope>
    <source>
        <strain evidence="2">cv. Valencia</strain>
    </source>
</reference>
<name>A0ACB8LN48_CITSI</name>
<gene>
    <name evidence="1" type="ORF">KPL71_006192</name>
</gene>
<proteinExistence type="predicted"/>
<keyword evidence="2" id="KW-1185">Reference proteome</keyword>
<accession>A0ACB8LN48</accession>
<organism evidence="1 2">
    <name type="scientific">Citrus sinensis</name>
    <name type="common">Sweet orange</name>
    <name type="synonym">Citrus aurantium var. sinensis</name>
    <dbReference type="NCBI Taxonomy" id="2711"/>
    <lineage>
        <taxon>Eukaryota</taxon>
        <taxon>Viridiplantae</taxon>
        <taxon>Streptophyta</taxon>
        <taxon>Embryophyta</taxon>
        <taxon>Tracheophyta</taxon>
        <taxon>Spermatophyta</taxon>
        <taxon>Magnoliopsida</taxon>
        <taxon>eudicotyledons</taxon>
        <taxon>Gunneridae</taxon>
        <taxon>Pentapetalae</taxon>
        <taxon>rosids</taxon>
        <taxon>malvids</taxon>
        <taxon>Sapindales</taxon>
        <taxon>Rutaceae</taxon>
        <taxon>Aurantioideae</taxon>
        <taxon>Citrus</taxon>
    </lineage>
</organism>
<sequence>MRWDVKKFVIECLICQQTKYSTKAPAGLLQPLHIPSLVWDEITMDFITGLPLSRGYSSILVVVDRLTKSTHFGALLGNFTAHKTVELFVEIVVKIHGFPSSVISDCDPVFLSQFWNRLLTLSGTSLHHSTAYHPQTDGQTEVVNRSLEQYLRAFTQDKPKNWVSLLNWAKFCYNSNYHSCLKMTPYQALFGRLPPTIPPYVKSSTSIQALDEILIERDKLLKSLKDNLHQAQHRMAQKANTHRREVQFSVGDKVLVKLQPYRQYTVASRSCHKLAKRYYGPFVVIARIGPVAYKLELPPASKIHHVFHVSLLKSFHGSTPQEISPLPEYSIDNHPLTLPAAICATRIVFQQGKLVPQVLVQWTDGAPENATWEHFGVFCQQYPAFNLEDKVSFQEGENDTGLPIELDAKDNLPREEEGAKTVTKEPNNEFA</sequence>
<comment type="caution">
    <text evidence="1">The sequence shown here is derived from an EMBL/GenBank/DDBJ whole genome shotgun (WGS) entry which is preliminary data.</text>
</comment>
<protein>
    <submittedName>
        <fullName evidence="1">Uncharacterized protein</fullName>
    </submittedName>
</protein>